<keyword evidence="2" id="KW-1185">Reference proteome</keyword>
<proteinExistence type="predicted"/>
<comment type="caution">
    <text evidence="1">The sequence shown here is derived from an EMBL/GenBank/DDBJ whole genome shotgun (WGS) entry which is preliminary data.</text>
</comment>
<reference evidence="1" key="1">
    <citation type="submission" date="2017-07" db="EMBL/GenBank/DDBJ databases">
        <title>Taro Niue Genome Assembly and Annotation.</title>
        <authorList>
            <person name="Atibalentja N."/>
            <person name="Keating K."/>
            <person name="Fields C.J."/>
        </authorList>
    </citation>
    <scope>NUCLEOTIDE SEQUENCE</scope>
    <source>
        <strain evidence="1">Niue_2</strain>
        <tissue evidence="1">Leaf</tissue>
    </source>
</reference>
<dbReference type="AlphaFoldDB" id="A0A843V051"/>
<gene>
    <name evidence="1" type="ORF">Taro_017686</name>
</gene>
<sequence length="71" mass="8016">MLIFLPFPSTATCTNCPIEVDQSTVCQYKAVLDRNPRTCPFSVGFRRRPCEHDGPIGRILRSCRDSKPVAF</sequence>
<organism evidence="1 2">
    <name type="scientific">Colocasia esculenta</name>
    <name type="common">Wild taro</name>
    <name type="synonym">Arum esculentum</name>
    <dbReference type="NCBI Taxonomy" id="4460"/>
    <lineage>
        <taxon>Eukaryota</taxon>
        <taxon>Viridiplantae</taxon>
        <taxon>Streptophyta</taxon>
        <taxon>Embryophyta</taxon>
        <taxon>Tracheophyta</taxon>
        <taxon>Spermatophyta</taxon>
        <taxon>Magnoliopsida</taxon>
        <taxon>Liliopsida</taxon>
        <taxon>Araceae</taxon>
        <taxon>Aroideae</taxon>
        <taxon>Colocasieae</taxon>
        <taxon>Colocasia</taxon>
    </lineage>
</organism>
<protein>
    <submittedName>
        <fullName evidence="1">Uncharacterized protein</fullName>
    </submittedName>
</protein>
<evidence type="ECO:0000313" key="1">
    <source>
        <dbReference type="EMBL" id="MQL85169.1"/>
    </source>
</evidence>
<dbReference type="Proteomes" id="UP000652761">
    <property type="component" value="Unassembled WGS sequence"/>
</dbReference>
<accession>A0A843V051</accession>
<name>A0A843V051_COLES</name>
<evidence type="ECO:0000313" key="2">
    <source>
        <dbReference type="Proteomes" id="UP000652761"/>
    </source>
</evidence>
<dbReference type="EMBL" id="NMUH01000812">
    <property type="protein sequence ID" value="MQL85169.1"/>
    <property type="molecule type" value="Genomic_DNA"/>
</dbReference>